<evidence type="ECO:0000313" key="1">
    <source>
        <dbReference type="EMBL" id="JAD49309.1"/>
    </source>
</evidence>
<sequence length="24" mass="2935">MLLDLCLGETWVCWVRHRTSQCRE</sequence>
<protein>
    <submittedName>
        <fullName evidence="1">Uncharacterized protein</fullName>
    </submittedName>
</protein>
<reference evidence="1" key="2">
    <citation type="journal article" date="2015" name="Data Brief">
        <title>Shoot transcriptome of the giant reed, Arundo donax.</title>
        <authorList>
            <person name="Barrero R.A."/>
            <person name="Guerrero F.D."/>
            <person name="Moolhuijzen P."/>
            <person name="Goolsby J.A."/>
            <person name="Tidwell J."/>
            <person name="Bellgard S.E."/>
            <person name="Bellgard M.I."/>
        </authorList>
    </citation>
    <scope>NUCLEOTIDE SEQUENCE</scope>
    <source>
        <tissue evidence="1">Shoot tissue taken approximately 20 cm above the soil surface</tissue>
    </source>
</reference>
<name>A0A0A9ACC4_ARUDO</name>
<proteinExistence type="predicted"/>
<accession>A0A0A9ACC4</accession>
<organism evidence="1">
    <name type="scientific">Arundo donax</name>
    <name type="common">Giant reed</name>
    <name type="synonym">Donax arundinaceus</name>
    <dbReference type="NCBI Taxonomy" id="35708"/>
    <lineage>
        <taxon>Eukaryota</taxon>
        <taxon>Viridiplantae</taxon>
        <taxon>Streptophyta</taxon>
        <taxon>Embryophyta</taxon>
        <taxon>Tracheophyta</taxon>
        <taxon>Spermatophyta</taxon>
        <taxon>Magnoliopsida</taxon>
        <taxon>Liliopsida</taxon>
        <taxon>Poales</taxon>
        <taxon>Poaceae</taxon>
        <taxon>PACMAD clade</taxon>
        <taxon>Arundinoideae</taxon>
        <taxon>Arundineae</taxon>
        <taxon>Arundo</taxon>
    </lineage>
</organism>
<dbReference type="EMBL" id="GBRH01248586">
    <property type="protein sequence ID" value="JAD49309.1"/>
    <property type="molecule type" value="Transcribed_RNA"/>
</dbReference>
<dbReference type="AlphaFoldDB" id="A0A0A9ACC4"/>
<reference evidence="1" key="1">
    <citation type="submission" date="2014-09" db="EMBL/GenBank/DDBJ databases">
        <authorList>
            <person name="Magalhaes I.L.F."/>
            <person name="Oliveira U."/>
            <person name="Santos F.R."/>
            <person name="Vidigal T.H.D.A."/>
            <person name="Brescovit A.D."/>
            <person name="Santos A.J."/>
        </authorList>
    </citation>
    <scope>NUCLEOTIDE SEQUENCE</scope>
    <source>
        <tissue evidence="1">Shoot tissue taken approximately 20 cm above the soil surface</tissue>
    </source>
</reference>